<dbReference type="GO" id="GO:0005635">
    <property type="term" value="C:nuclear envelope"/>
    <property type="evidence" value="ECO:0007669"/>
    <property type="project" value="TreeGrafter"/>
</dbReference>
<dbReference type="GO" id="GO:0031267">
    <property type="term" value="F:small GTPase binding"/>
    <property type="evidence" value="ECO:0007669"/>
    <property type="project" value="InterPro"/>
</dbReference>
<dbReference type="PANTHER" id="PTHR10997:SF29">
    <property type="entry name" value="ARM REPEAT SUPERFAMILY PROTEIN"/>
    <property type="match status" value="1"/>
</dbReference>
<keyword evidence="3" id="KW-0539">Nucleus</keyword>
<gene>
    <name evidence="6" type="ORF">FH972_015712</name>
</gene>
<dbReference type="EMBL" id="CM017326">
    <property type="protein sequence ID" value="KAE8077114.1"/>
    <property type="molecule type" value="Genomic_DNA"/>
</dbReference>
<dbReference type="GO" id="GO:0006606">
    <property type="term" value="P:protein import into nucleus"/>
    <property type="evidence" value="ECO:0007669"/>
    <property type="project" value="TreeGrafter"/>
</dbReference>
<dbReference type="GO" id="GO:0005829">
    <property type="term" value="C:cytosol"/>
    <property type="evidence" value="ECO:0007669"/>
    <property type="project" value="TreeGrafter"/>
</dbReference>
<name>A0A5N6RES2_9ROSI</name>
<feature type="region of interest" description="Disordered" evidence="4">
    <location>
        <begin position="411"/>
        <end position="438"/>
    </location>
</feature>
<dbReference type="PROSITE" id="PS50166">
    <property type="entry name" value="IMPORTIN_B_NT"/>
    <property type="match status" value="1"/>
</dbReference>
<sequence length="1064" mass="117885">MEVAQIAQLLSETLSPDSNVVRAASEALERLSAWPDFPFSLLSIATGGESQGNKVAAATYLKNFTRRSINDDGTSSSKVSREFKDQFMRALLQVEPAVLKVLVEAFRVIVADEFVKQNLWPELVPDLRSAIQNSNLISSSADCKWKTINALTVLHAILRPFQYFLNPKVAKESVPPQLELLAKEVLVPLLSLFHHLVEKALATHDRTEMEMEKILLTLCKCIYFAVRSHMPSTLAPLLPSLCSDLIGILGSLSFNAVNMEDGYLMRLKTGKRSLLIFCALISRHRKHSDKLMPDIINCVLNIVKYSRNISELDFLSDRVVSLAFDVISHVLETGPGWRLVSPHFTFLLDTAIFPALVMNEKDSAEWEEDADEYIRKNLPSDIEEISGWREDLFTARKSAINLLGVISMSKGPPVGTSSNGSSASSKRKKGEKNKRHGQRRSMGELFVLPFLSKFPIPSDSNASQTRIVNDYYGVLMAYGGLQDFLREQEPGYITSLVCTRVLPLYKMSVCLPYLVASANWVLGELAPCLPEEMSADVYSSLLKALAMPDKEDTSCYPVRVSAAGAIATLLENDYVPPEWLPLLEVVIGRINNQDEESSILYQLLSSIVEAGDENVAFHIPYIVSSLVGAISKLIPANPEPWPQVFEQGFAALAVMAQSWENVMPEELEQNELSEKWASGRATIARAFSALLQQAWLSPVHQLDQEGEASPPPSCIEDASTLLLSIMLSVTGSNLLLELKVSELLLVWADLIADWHAWEETEDLSVFDCIKEVVNLHGKYGLKNFLVRRMPSPPAPPVPERSIIEGIGVFVSEAILQYPSATWRACSMVHLLLHVPSYSSETDSVKQSLAIAFSRGAFSRFREIRSKPCSLWKPLLLAISSCYLCYPLVVEGILEKDKDGGCAIWASALGFLLTSSCQSGLSATSEIKLIVMALALVVERLLGLGKSSGGLLHDCFTSLLEASVRLKEESEPEEHEETEEEFLDRYAKAAAALENGIVIEEGDEADQDHETELGNLEEVDQRSVMLSLIEKYHHVLVQGQALPLQVISRFLNAYPECSLYFQQSG</sequence>
<dbReference type="GO" id="GO:0006611">
    <property type="term" value="P:protein export from nucleus"/>
    <property type="evidence" value="ECO:0007669"/>
    <property type="project" value="TreeGrafter"/>
</dbReference>
<protein>
    <recommendedName>
        <fullName evidence="5">Importin N-terminal domain-containing protein</fullName>
    </recommendedName>
</protein>
<feature type="domain" description="Importin N-terminal" evidence="5">
    <location>
        <begin position="24"/>
        <end position="97"/>
    </location>
</feature>
<dbReference type="GO" id="GO:0005049">
    <property type="term" value="F:nuclear export signal receptor activity"/>
    <property type="evidence" value="ECO:0007669"/>
    <property type="project" value="TreeGrafter"/>
</dbReference>
<evidence type="ECO:0000256" key="4">
    <source>
        <dbReference type="SAM" id="MobiDB-lite"/>
    </source>
</evidence>
<evidence type="ECO:0000259" key="5">
    <source>
        <dbReference type="PROSITE" id="PS50166"/>
    </source>
</evidence>
<evidence type="ECO:0000313" key="7">
    <source>
        <dbReference type="Proteomes" id="UP000327013"/>
    </source>
</evidence>
<keyword evidence="2" id="KW-0813">Transport</keyword>
<comment type="subcellular location">
    <subcellularLocation>
        <location evidence="1">Nucleus</location>
    </subcellularLocation>
</comment>
<dbReference type="SUPFAM" id="SSF48371">
    <property type="entry name" value="ARM repeat"/>
    <property type="match status" value="1"/>
</dbReference>
<dbReference type="OrthoDB" id="3268246at2759"/>
<dbReference type="AlphaFoldDB" id="A0A5N6RES2"/>
<dbReference type="Gene3D" id="1.25.10.10">
    <property type="entry name" value="Leucine-rich Repeat Variant"/>
    <property type="match status" value="1"/>
</dbReference>
<evidence type="ECO:0000256" key="3">
    <source>
        <dbReference type="ARBA" id="ARBA00023242"/>
    </source>
</evidence>
<organism evidence="6 7">
    <name type="scientific">Carpinus fangiana</name>
    <dbReference type="NCBI Taxonomy" id="176857"/>
    <lineage>
        <taxon>Eukaryota</taxon>
        <taxon>Viridiplantae</taxon>
        <taxon>Streptophyta</taxon>
        <taxon>Embryophyta</taxon>
        <taxon>Tracheophyta</taxon>
        <taxon>Spermatophyta</taxon>
        <taxon>Magnoliopsida</taxon>
        <taxon>eudicotyledons</taxon>
        <taxon>Gunneridae</taxon>
        <taxon>Pentapetalae</taxon>
        <taxon>rosids</taxon>
        <taxon>fabids</taxon>
        <taxon>Fagales</taxon>
        <taxon>Betulaceae</taxon>
        <taxon>Carpinus</taxon>
    </lineage>
</organism>
<dbReference type="Proteomes" id="UP000327013">
    <property type="component" value="Chromosome 6"/>
</dbReference>
<evidence type="ECO:0000256" key="2">
    <source>
        <dbReference type="ARBA" id="ARBA00022448"/>
    </source>
</evidence>
<feature type="compositionally biased region" description="Basic residues" evidence="4">
    <location>
        <begin position="425"/>
        <end position="438"/>
    </location>
</feature>
<keyword evidence="7" id="KW-1185">Reference proteome</keyword>
<dbReference type="Pfam" id="PF03810">
    <property type="entry name" value="IBN_N"/>
    <property type="match status" value="1"/>
</dbReference>
<evidence type="ECO:0000256" key="1">
    <source>
        <dbReference type="ARBA" id="ARBA00004123"/>
    </source>
</evidence>
<accession>A0A5N6RES2</accession>
<proteinExistence type="predicted"/>
<reference evidence="6 7" key="1">
    <citation type="submission" date="2019-06" db="EMBL/GenBank/DDBJ databases">
        <title>A chromosomal-level reference genome of Carpinus fangiana (Coryloideae, Betulaceae).</title>
        <authorList>
            <person name="Yang X."/>
            <person name="Wang Z."/>
            <person name="Zhang L."/>
            <person name="Hao G."/>
            <person name="Liu J."/>
            <person name="Yang Y."/>
        </authorList>
    </citation>
    <scope>NUCLEOTIDE SEQUENCE [LARGE SCALE GENOMIC DNA]</scope>
    <source>
        <strain evidence="6">Cfa_2016G</strain>
        <tissue evidence="6">Leaf</tissue>
    </source>
</reference>
<dbReference type="PANTHER" id="PTHR10997">
    <property type="entry name" value="IMPORTIN-7, 8, 11"/>
    <property type="match status" value="1"/>
</dbReference>
<evidence type="ECO:0000313" key="6">
    <source>
        <dbReference type="EMBL" id="KAE8077114.1"/>
    </source>
</evidence>
<dbReference type="InterPro" id="IPR011989">
    <property type="entry name" value="ARM-like"/>
</dbReference>
<dbReference type="InterPro" id="IPR001494">
    <property type="entry name" value="Importin-beta_N"/>
</dbReference>
<feature type="compositionally biased region" description="Low complexity" evidence="4">
    <location>
        <begin position="415"/>
        <end position="424"/>
    </location>
</feature>
<dbReference type="InterPro" id="IPR016024">
    <property type="entry name" value="ARM-type_fold"/>
</dbReference>